<comment type="caution">
    <text evidence="2">The sequence shown here is derived from an EMBL/GenBank/DDBJ whole genome shotgun (WGS) entry which is preliminary data.</text>
</comment>
<keyword evidence="3" id="KW-1185">Reference proteome</keyword>
<evidence type="ECO:0000259" key="1">
    <source>
        <dbReference type="Pfam" id="PF02721"/>
    </source>
</evidence>
<dbReference type="Proteomes" id="UP001634393">
    <property type="component" value="Unassembled WGS sequence"/>
</dbReference>
<organism evidence="2 3">
    <name type="scientific">Penstemon smallii</name>
    <dbReference type="NCBI Taxonomy" id="265156"/>
    <lineage>
        <taxon>Eukaryota</taxon>
        <taxon>Viridiplantae</taxon>
        <taxon>Streptophyta</taxon>
        <taxon>Embryophyta</taxon>
        <taxon>Tracheophyta</taxon>
        <taxon>Spermatophyta</taxon>
        <taxon>Magnoliopsida</taxon>
        <taxon>eudicotyledons</taxon>
        <taxon>Gunneridae</taxon>
        <taxon>Pentapetalae</taxon>
        <taxon>asterids</taxon>
        <taxon>lamiids</taxon>
        <taxon>Lamiales</taxon>
        <taxon>Plantaginaceae</taxon>
        <taxon>Cheloneae</taxon>
        <taxon>Penstemon</taxon>
    </lineage>
</organism>
<dbReference type="InterPro" id="IPR003871">
    <property type="entry name" value="RFA1B/D_OB_1st"/>
</dbReference>
<dbReference type="AlphaFoldDB" id="A0ABD3S6L6"/>
<dbReference type="EMBL" id="JBJXBP010000007">
    <property type="protein sequence ID" value="KAL3820155.1"/>
    <property type="molecule type" value="Genomic_DNA"/>
</dbReference>
<name>A0ABD3S6L6_9LAMI</name>
<reference evidence="2 3" key="1">
    <citation type="submission" date="2024-12" db="EMBL/GenBank/DDBJ databases">
        <title>The unique morphological basis and parallel evolutionary history of personate flowers in Penstemon.</title>
        <authorList>
            <person name="Depatie T.H."/>
            <person name="Wessinger C.A."/>
        </authorList>
    </citation>
    <scope>NUCLEOTIDE SEQUENCE [LARGE SCALE GENOMIC DNA]</scope>
    <source>
        <strain evidence="2">WTNN_2</strain>
        <tissue evidence="2">Leaf</tissue>
    </source>
</reference>
<feature type="domain" description="Replication protein A 70 kDa DNA-binding subunit B/D first OB fold" evidence="1">
    <location>
        <begin position="4"/>
        <end position="95"/>
    </location>
</feature>
<evidence type="ECO:0000313" key="3">
    <source>
        <dbReference type="Proteomes" id="UP001634393"/>
    </source>
</evidence>
<proteinExistence type="predicted"/>
<dbReference type="SUPFAM" id="SSF50249">
    <property type="entry name" value="Nucleic acid-binding proteins"/>
    <property type="match status" value="1"/>
</dbReference>
<gene>
    <name evidence="2" type="ORF">ACJIZ3_006060</name>
</gene>
<dbReference type="Pfam" id="PF02721">
    <property type="entry name" value="DUF223"/>
    <property type="match status" value="1"/>
</dbReference>
<sequence>MTKYMHIQDVDTSPKKWTVMVIVHEKTQPRASGNSPTRQQRVVFMDEMGQKVMATIYDLDIKLFKDEFKVGLTYIISNAKVKLLEDKYNRFNYPYQWTIHRGVLFKELKGEVIRKSIVRQ</sequence>
<evidence type="ECO:0000313" key="2">
    <source>
        <dbReference type="EMBL" id="KAL3820155.1"/>
    </source>
</evidence>
<dbReference type="InterPro" id="IPR012340">
    <property type="entry name" value="NA-bd_OB-fold"/>
</dbReference>
<protein>
    <recommendedName>
        <fullName evidence="1">Replication protein A 70 kDa DNA-binding subunit B/D first OB fold domain-containing protein</fullName>
    </recommendedName>
</protein>
<dbReference type="Gene3D" id="2.40.50.140">
    <property type="entry name" value="Nucleic acid-binding proteins"/>
    <property type="match status" value="1"/>
</dbReference>
<accession>A0ABD3S6L6</accession>